<reference evidence="2" key="1">
    <citation type="submission" date="2021-05" db="EMBL/GenBank/DDBJ databases">
        <title>Comparative genomics of three Colletotrichum scovillei strains and genetic complementation revealed genes involved fungal growth and virulence on chili pepper.</title>
        <authorList>
            <person name="Hsieh D.-K."/>
            <person name="Chuang S.-C."/>
            <person name="Chen C.-Y."/>
            <person name="Chao Y.-T."/>
            <person name="Lu M.-Y.J."/>
            <person name="Lee M.-H."/>
            <person name="Shih M.-C."/>
        </authorList>
    </citation>
    <scope>NUCLEOTIDE SEQUENCE</scope>
    <source>
        <strain evidence="2">Coll-153</strain>
    </source>
</reference>
<evidence type="ECO:0000313" key="3">
    <source>
        <dbReference type="Proteomes" id="UP000699042"/>
    </source>
</evidence>
<dbReference type="EMBL" id="JAESDN010000001">
    <property type="protein sequence ID" value="KAG7057641.1"/>
    <property type="molecule type" value="Genomic_DNA"/>
</dbReference>
<keyword evidence="3" id="KW-1185">Reference proteome</keyword>
<sequence>TSSCFFLLRPPRGNRINTPVDITRFTRPNWINLHRSERNTTPRTFTRIARLHSPPDRLPLRRWQLAWADIPRLPRSLSRPRTPSHVDEAKLNRPHSVSSPYPPCALRTLFRVTDSRPSPLQLVSQKWESPPESWTSYLVSGYTVPASPPLHLAASRRLTDAPLGPRTRPLCRLELPVPSYPNLKIFIGLLQLFEFSQSWAQSREKNDHQQERKKKRNCQFLGSGLASVFSHPPHQHPRLNP</sequence>
<dbReference type="AlphaFoldDB" id="A0A9P7ULY9"/>
<organism evidence="2 3">
    <name type="scientific">Colletotrichum scovillei</name>
    <dbReference type="NCBI Taxonomy" id="1209932"/>
    <lineage>
        <taxon>Eukaryota</taxon>
        <taxon>Fungi</taxon>
        <taxon>Dikarya</taxon>
        <taxon>Ascomycota</taxon>
        <taxon>Pezizomycotina</taxon>
        <taxon>Sordariomycetes</taxon>
        <taxon>Hypocreomycetidae</taxon>
        <taxon>Glomerellales</taxon>
        <taxon>Glomerellaceae</taxon>
        <taxon>Colletotrichum</taxon>
        <taxon>Colletotrichum acutatum species complex</taxon>
    </lineage>
</organism>
<evidence type="ECO:0000256" key="1">
    <source>
        <dbReference type="SAM" id="MobiDB-lite"/>
    </source>
</evidence>
<accession>A0A9P7ULY9</accession>
<dbReference type="Proteomes" id="UP000699042">
    <property type="component" value="Unassembled WGS sequence"/>
</dbReference>
<gene>
    <name evidence="2" type="ORF">JMJ77_005024</name>
</gene>
<comment type="caution">
    <text evidence="2">The sequence shown here is derived from an EMBL/GenBank/DDBJ whole genome shotgun (WGS) entry which is preliminary data.</text>
</comment>
<protein>
    <submittedName>
        <fullName evidence="2">Uncharacterized protein</fullName>
    </submittedName>
</protein>
<evidence type="ECO:0000313" key="2">
    <source>
        <dbReference type="EMBL" id="KAG7057641.1"/>
    </source>
</evidence>
<proteinExistence type="predicted"/>
<feature type="region of interest" description="Disordered" evidence="1">
    <location>
        <begin position="78"/>
        <end position="98"/>
    </location>
</feature>
<name>A0A9P7ULY9_9PEZI</name>
<feature type="non-terminal residue" evidence="2">
    <location>
        <position position="241"/>
    </location>
</feature>